<feature type="region of interest" description="Disordered" evidence="1">
    <location>
        <begin position="157"/>
        <end position="191"/>
    </location>
</feature>
<evidence type="ECO:0000313" key="4">
    <source>
        <dbReference type="Proteomes" id="UP000774617"/>
    </source>
</evidence>
<proteinExistence type="predicted"/>
<feature type="compositionally biased region" description="Basic residues" evidence="1">
    <location>
        <begin position="160"/>
        <end position="169"/>
    </location>
</feature>
<sequence>MRFAVASVIAALAISASASTLDISSRCADKQGVWVWSCKNADMAEWTCGTRFSGGAVACSNCQALDTAGQFNCDYAHTLNGPSRRRLRTLADAAHKSFAERALLLEENQLLLQENRESKRRKSTKSTMVGKAKVMSYGDIVEAQAKRAAEDAVKEVAAAKGKRGRKRKGPVPAGAKAKKARRSAAEVAEDEPAAAGMENYCSILQF</sequence>
<accession>A0ABQ8FQJ9</accession>
<organism evidence="3 4">
    <name type="scientific">Macrophomina phaseolina</name>
    <dbReference type="NCBI Taxonomy" id="35725"/>
    <lineage>
        <taxon>Eukaryota</taxon>
        <taxon>Fungi</taxon>
        <taxon>Dikarya</taxon>
        <taxon>Ascomycota</taxon>
        <taxon>Pezizomycotina</taxon>
        <taxon>Dothideomycetes</taxon>
        <taxon>Dothideomycetes incertae sedis</taxon>
        <taxon>Botryosphaeriales</taxon>
        <taxon>Botryosphaeriaceae</taxon>
        <taxon>Macrophomina</taxon>
    </lineage>
</organism>
<evidence type="ECO:0000313" key="3">
    <source>
        <dbReference type="EMBL" id="KAH7012383.1"/>
    </source>
</evidence>
<feature type="signal peptide" evidence="2">
    <location>
        <begin position="1"/>
        <end position="18"/>
    </location>
</feature>
<evidence type="ECO:0000256" key="2">
    <source>
        <dbReference type="SAM" id="SignalP"/>
    </source>
</evidence>
<keyword evidence="4" id="KW-1185">Reference proteome</keyword>
<comment type="caution">
    <text evidence="3">The sequence shown here is derived from an EMBL/GenBank/DDBJ whole genome shotgun (WGS) entry which is preliminary data.</text>
</comment>
<dbReference type="Proteomes" id="UP000774617">
    <property type="component" value="Unassembled WGS sequence"/>
</dbReference>
<reference evidence="3 4" key="1">
    <citation type="journal article" date="2021" name="Nat. Commun.">
        <title>Genetic determinants of endophytism in the Arabidopsis root mycobiome.</title>
        <authorList>
            <person name="Mesny F."/>
            <person name="Miyauchi S."/>
            <person name="Thiergart T."/>
            <person name="Pickel B."/>
            <person name="Atanasova L."/>
            <person name="Karlsson M."/>
            <person name="Huettel B."/>
            <person name="Barry K.W."/>
            <person name="Haridas S."/>
            <person name="Chen C."/>
            <person name="Bauer D."/>
            <person name="Andreopoulos W."/>
            <person name="Pangilinan J."/>
            <person name="LaButti K."/>
            <person name="Riley R."/>
            <person name="Lipzen A."/>
            <person name="Clum A."/>
            <person name="Drula E."/>
            <person name="Henrissat B."/>
            <person name="Kohler A."/>
            <person name="Grigoriev I.V."/>
            <person name="Martin F.M."/>
            <person name="Hacquard S."/>
        </authorList>
    </citation>
    <scope>NUCLEOTIDE SEQUENCE [LARGE SCALE GENOMIC DNA]</scope>
    <source>
        <strain evidence="3 4">MPI-SDFR-AT-0080</strain>
    </source>
</reference>
<name>A0ABQ8FQJ9_9PEZI</name>
<gene>
    <name evidence="3" type="ORF">B0J12DRAFT_790868</name>
</gene>
<evidence type="ECO:0000256" key="1">
    <source>
        <dbReference type="SAM" id="MobiDB-lite"/>
    </source>
</evidence>
<protein>
    <submittedName>
        <fullName evidence="3">Uncharacterized protein</fullName>
    </submittedName>
</protein>
<dbReference type="EMBL" id="JAGTJR010000087">
    <property type="protein sequence ID" value="KAH7012383.1"/>
    <property type="molecule type" value="Genomic_DNA"/>
</dbReference>
<feature type="chain" id="PRO_5046379429" evidence="2">
    <location>
        <begin position="19"/>
        <end position="206"/>
    </location>
</feature>
<keyword evidence="2" id="KW-0732">Signal</keyword>